<evidence type="ECO:0000256" key="5">
    <source>
        <dbReference type="ARBA" id="ARBA00023163"/>
    </source>
</evidence>
<evidence type="ECO:0000256" key="2">
    <source>
        <dbReference type="ARBA" id="ARBA00022833"/>
    </source>
</evidence>
<dbReference type="SUPFAM" id="SSF57701">
    <property type="entry name" value="Zn2/Cys6 DNA-binding domain"/>
    <property type="match status" value="1"/>
</dbReference>
<organism evidence="9 10">
    <name type="scientific">Beauveria asiatica</name>
    <dbReference type="NCBI Taxonomy" id="1069075"/>
    <lineage>
        <taxon>Eukaryota</taxon>
        <taxon>Fungi</taxon>
        <taxon>Dikarya</taxon>
        <taxon>Ascomycota</taxon>
        <taxon>Pezizomycotina</taxon>
        <taxon>Sordariomycetes</taxon>
        <taxon>Hypocreomycetidae</taxon>
        <taxon>Hypocreales</taxon>
        <taxon>Cordycipitaceae</taxon>
        <taxon>Beauveria</taxon>
    </lineage>
</organism>
<dbReference type="InterPro" id="IPR036864">
    <property type="entry name" value="Zn2-C6_fun-type_DNA-bd_sf"/>
</dbReference>
<dbReference type="EMBL" id="JAAHCF010000641">
    <property type="protein sequence ID" value="KAK8142615.1"/>
    <property type="molecule type" value="Genomic_DNA"/>
</dbReference>
<keyword evidence="1" id="KW-0479">Metal-binding</keyword>
<dbReference type="GO" id="GO:0008270">
    <property type="term" value="F:zinc ion binding"/>
    <property type="evidence" value="ECO:0007669"/>
    <property type="project" value="InterPro"/>
</dbReference>
<dbReference type="PROSITE" id="PS00463">
    <property type="entry name" value="ZN2_CY6_FUNGAL_1"/>
    <property type="match status" value="1"/>
</dbReference>
<evidence type="ECO:0000256" key="7">
    <source>
        <dbReference type="SAM" id="MobiDB-lite"/>
    </source>
</evidence>
<evidence type="ECO:0000256" key="6">
    <source>
        <dbReference type="ARBA" id="ARBA00023242"/>
    </source>
</evidence>
<dbReference type="InterPro" id="IPR021858">
    <property type="entry name" value="Fun_TF"/>
</dbReference>
<name>A0AAW0RKJ9_9HYPO</name>
<dbReference type="Pfam" id="PF00172">
    <property type="entry name" value="Zn_clus"/>
    <property type="match status" value="1"/>
</dbReference>
<feature type="region of interest" description="Disordered" evidence="7">
    <location>
        <begin position="1"/>
        <end position="32"/>
    </location>
</feature>
<dbReference type="PANTHER" id="PTHR36206">
    <property type="entry name" value="ASPERCRYPTIN BIOSYNTHESIS CLUSTER-SPECIFIC TRANSCRIPTION REGULATOR ATNN-RELATED"/>
    <property type="match status" value="1"/>
</dbReference>
<dbReference type="PROSITE" id="PS50048">
    <property type="entry name" value="ZN2_CY6_FUNGAL_2"/>
    <property type="match status" value="1"/>
</dbReference>
<evidence type="ECO:0000313" key="9">
    <source>
        <dbReference type="EMBL" id="KAK8142615.1"/>
    </source>
</evidence>
<protein>
    <recommendedName>
        <fullName evidence="8">Zn(2)-C6 fungal-type domain-containing protein</fullName>
    </recommendedName>
</protein>
<accession>A0AAW0RKJ9</accession>
<reference evidence="9 10" key="1">
    <citation type="submission" date="2020-02" db="EMBL/GenBank/DDBJ databases">
        <title>Comparative genomics of the hypocrealean fungal genus Beauvera.</title>
        <authorList>
            <person name="Showalter D.N."/>
            <person name="Bushley K.E."/>
            <person name="Rehner S.A."/>
        </authorList>
    </citation>
    <scope>NUCLEOTIDE SEQUENCE [LARGE SCALE GENOMIC DNA]</scope>
    <source>
        <strain evidence="9 10">ARSEF4384</strain>
    </source>
</reference>
<feature type="compositionally biased region" description="Low complexity" evidence="7">
    <location>
        <begin position="9"/>
        <end position="24"/>
    </location>
</feature>
<dbReference type="Proteomes" id="UP001397290">
    <property type="component" value="Unassembled WGS sequence"/>
</dbReference>
<dbReference type="AlphaFoldDB" id="A0AAW0RKJ9"/>
<dbReference type="Pfam" id="PF11951">
    <property type="entry name" value="Fungal_trans_2"/>
    <property type="match status" value="1"/>
</dbReference>
<proteinExistence type="predicted"/>
<keyword evidence="10" id="KW-1185">Reference proteome</keyword>
<keyword evidence="5" id="KW-0804">Transcription</keyword>
<evidence type="ECO:0000256" key="4">
    <source>
        <dbReference type="ARBA" id="ARBA00023125"/>
    </source>
</evidence>
<dbReference type="CDD" id="cd00067">
    <property type="entry name" value="GAL4"/>
    <property type="match status" value="1"/>
</dbReference>
<dbReference type="Gene3D" id="4.10.240.10">
    <property type="entry name" value="Zn(2)-C6 fungal-type DNA-binding domain"/>
    <property type="match status" value="1"/>
</dbReference>
<keyword evidence="3" id="KW-0805">Transcription regulation</keyword>
<dbReference type="InterPro" id="IPR052360">
    <property type="entry name" value="Transcr_Regulatory_Proteins"/>
</dbReference>
<feature type="domain" description="Zn(2)-C6 fungal-type" evidence="8">
    <location>
        <begin position="41"/>
        <end position="69"/>
    </location>
</feature>
<evidence type="ECO:0000313" key="10">
    <source>
        <dbReference type="Proteomes" id="UP001397290"/>
    </source>
</evidence>
<comment type="caution">
    <text evidence="9">The sequence shown here is derived from an EMBL/GenBank/DDBJ whole genome shotgun (WGS) entry which is preliminary data.</text>
</comment>
<keyword evidence="4" id="KW-0238">DNA-binding</keyword>
<keyword evidence="6" id="KW-0539">Nucleus</keyword>
<dbReference type="SMART" id="SM00066">
    <property type="entry name" value="GAL4"/>
    <property type="match status" value="1"/>
</dbReference>
<keyword evidence="2" id="KW-0862">Zinc</keyword>
<dbReference type="PANTHER" id="PTHR36206:SF12">
    <property type="entry name" value="ASPERCRYPTIN BIOSYNTHESIS CLUSTER-SPECIFIC TRANSCRIPTION REGULATOR ATNN-RELATED"/>
    <property type="match status" value="1"/>
</dbReference>
<dbReference type="GO" id="GO:0000981">
    <property type="term" value="F:DNA-binding transcription factor activity, RNA polymerase II-specific"/>
    <property type="evidence" value="ECO:0007669"/>
    <property type="project" value="InterPro"/>
</dbReference>
<sequence>MSKKRDNRNLSPTSNSSLDSSPNDDQPRLRRKRWAPKVKTGCVTCRVRRVKCDETKPHCKRCTAYGYVCDGYLTPTTSAAYTASAVQESHHVRRTAAALDPLQLVAESRIVPPDWDFMESCRYCLKSSILGAADIETILPVRQRDIDFPQAGILNLATRHRPSFLLAMTAHRIGLISRALDILPHPMHMNSIAPLWNHLHSSMVCSIQEINSNLEGGAPYCKVLALLRITDLLSVELTLLGTAWRAHSSGFLAVLDNCIKSDIFLPPSPVLKTATQFHVITAAIANTTSPACDQIKELDNFTLAQLADYYSVQMYAEMPCPSVLFLEMLRVTELRRLAMTGVSYDCAIAPMVRDVLNRIASFVPETWDEAYGVPDQPEFVLMARIFKCSVALYAILSLPPPPSVSRFEVLESWDMSKIELRQELMQLMREALGFLRSKAALCWPVAVAGVAVADGSDEDRELVLSTFQDSQGEPMECFYVPKHYVEKLRGFWASGKRGWEDCWDEPFAPMA</sequence>
<dbReference type="InterPro" id="IPR001138">
    <property type="entry name" value="Zn2Cys6_DnaBD"/>
</dbReference>
<evidence type="ECO:0000256" key="3">
    <source>
        <dbReference type="ARBA" id="ARBA00023015"/>
    </source>
</evidence>
<dbReference type="GO" id="GO:0003677">
    <property type="term" value="F:DNA binding"/>
    <property type="evidence" value="ECO:0007669"/>
    <property type="project" value="UniProtKB-KW"/>
</dbReference>
<evidence type="ECO:0000259" key="8">
    <source>
        <dbReference type="PROSITE" id="PS50048"/>
    </source>
</evidence>
<gene>
    <name evidence="9" type="ORF">G3M48_008507</name>
</gene>
<evidence type="ECO:0000256" key="1">
    <source>
        <dbReference type="ARBA" id="ARBA00022723"/>
    </source>
</evidence>